<sequence>MLNGFDFDFWCSHCLCCLHSFAPPDTAIFFSRVMFESTGAISIPHKTLGALLIGLIASSVIYGITCGQIIRYYQRYRSDSTRLKLAVAIVWLSETASQVMMVYALYHYLIHNRMNILALVDVNWSLVVPFGTNGLAALIIQVIFARQVYIMSSKNMYITGFICLMSIAQFVLALVVMTKGLHSAYAIYDRFKILAPPAFAITAANDILIALSLSYFLHSHKSGIARTNGIVNRLIILTINNGALSSFFAFAALICLLTAPQTMVSIALNFLLGKAYTNTLLASLNWRTNSRDTLLQQNIPMNSNIRSPRPRTPRKVNTWLSSYSTDVRSSSMNVF</sequence>
<reference evidence="3" key="1">
    <citation type="submission" date="2020-11" db="EMBL/GenBank/DDBJ databases">
        <title>Adaptations for nitrogen fixation in a non-lichenized fungal sporocarp promotes dispersal by wood-feeding termites.</title>
        <authorList>
            <consortium name="DOE Joint Genome Institute"/>
            <person name="Koch R.A."/>
            <person name="Yoon G."/>
            <person name="Arayal U."/>
            <person name="Lail K."/>
            <person name="Amirebrahimi M."/>
            <person name="Labutti K."/>
            <person name="Lipzen A."/>
            <person name="Riley R."/>
            <person name="Barry K."/>
            <person name="Henrissat B."/>
            <person name="Grigoriev I.V."/>
            <person name="Herr J.R."/>
            <person name="Aime M.C."/>
        </authorList>
    </citation>
    <scope>NUCLEOTIDE SEQUENCE</scope>
    <source>
        <strain evidence="3">MCA 3950</strain>
    </source>
</reference>
<dbReference type="Pfam" id="PF20152">
    <property type="entry name" value="DUF6534"/>
    <property type="match status" value="1"/>
</dbReference>
<feature type="transmembrane region" description="Helical" evidence="1">
    <location>
        <begin position="198"/>
        <end position="218"/>
    </location>
</feature>
<dbReference type="OrthoDB" id="2535105at2759"/>
<accession>A0A9P7VNS2</accession>
<keyword evidence="1" id="KW-0812">Transmembrane</keyword>
<keyword evidence="1" id="KW-1133">Transmembrane helix</keyword>
<organism evidence="3 4">
    <name type="scientific">Guyanagaster necrorhizus</name>
    <dbReference type="NCBI Taxonomy" id="856835"/>
    <lineage>
        <taxon>Eukaryota</taxon>
        <taxon>Fungi</taxon>
        <taxon>Dikarya</taxon>
        <taxon>Basidiomycota</taxon>
        <taxon>Agaricomycotina</taxon>
        <taxon>Agaricomycetes</taxon>
        <taxon>Agaricomycetidae</taxon>
        <taxon>Agaricales</taxon>
        <taxon>Marasmiineae</taxon>
        <taxon>Physalacriaceae</taxon>
        <taxon>Guyanagaster</taxon>
    </lineage>
</organism>
<dbReference type="Proteomes" id="UP000812287">
    <property type="component" value="Unassembled WGS sequence"/>
</dbReference>
<evidence type="ECO:0000313" key="3">
    <source>
        <dbReference type="EMBL" id="KAG7444129.1"/>
    </source>
</evidence>
<dbReference type="PANTHER" id="PTHR40465:SF1">
    <property type="entry name" value="DUF6534 DOMAIN-CONTAINING PROTEIN"/>
    <property type="match status" value="1"/>
</dbReference>
<name>A0A9P7VNS2_9AGAR</name>
<comment type="caution">
    <text evidence="3">The sequence shown here is derived from an EMBL/GenBank/DDBJ whole genome shotgun (WGS) entry which is preliminary data.</text>
</comment>
<evidence type="ECO:0000313" key="4">
    <source>
        <dbReference type="Proteomes" id="UP000812287"/>
    </source>
</evidence>
<proteinExistence type="predicted"/>
<dbReference type="RefSeq" id="XP_043037629.1">
    <property type="nucleotide sequence ID" value="XM_043180246.1"/>
</dbReference>
<feature type="transmembrane region" description="Helical" evidence="1">
    <location>
        <begin position="48"/>
        <end position="73"/>
    </location>
</feature>
<keyword evidence="4" id="KW-1185">Reference proteome</keyword>
<feature type="transmembrane region" description="Helical" evidence="1">
    <location>
        <begin position="157"/>
        <end position="178"/>
    </location>
</feature>
<feature type="transmembrane region" description="Helical" evidence="1">
    <location>
        <begin position="230"/>
        <end position="259"/>
    </location>
</feature>
<feature type="domain" description="DUF6534" evidence="2">
    <location>
        <begin position="203"/>
        <end position="288"/>
    </location>
</feature>
<evidence type="ECO:0000259" key="2">
    <source>
        <dbReference type="Pfam" id="PF20152"/>
    </source>
</evidence>
<dbReference type="InterPro" id="IPR045339">
    <property type="entry name" value="DUF6534"/>
</dbReference>
<protein>
    <recommendedName>
        <fullName evidence="2">DUF6534 domain-containing protein</fullName>
    </recommendedName>
</protein>
<dbReference type="PANTHER" id="PTHR40465">
    <property type="entry name" value="CHROMOSOME 1, WHOLE GENOME SHOTGUN SEQUENCE"/>
    <property type="match status" value="1"/>
</dbReference>
<gene>
    <name evidence="3" type="ORF">BT62DRAFT_252593</name>
</gene>
<dbReference type="GeneID" id="66102542"/>
<feature type="transmembrane region" description="Helical" evidence="1">
    <location>
        <begin position="126"/>
        <end position="145"/>
    </location>
</feature>
<feature type="transmembrane region" description="Helical" evidence="1">
    <location>
        <begin position="85"/>
        <end position="106"/>
    </location>
</feature>
<dbReference type="AlphaFoldDB" id="A0A9P7VNS2"/>
<evidence type="ECO:0000256" key="1">
    <source>
        <dbReference type="SAM" id="Phobius"/>
    </source>
</evidence>
<dbReference type="EMBL" id="MU250541">
    <property type="protein sequence ID" value="KAG7444129.1"/>
    <property type="molecule type" value="Genomic_DNA"/>
</dbReference>
<keyword evidence="1" id="KW-0472">Membrane</keyword>